<gene>
    <name evidence="1" type="ORF">TNCV_4724461</name>
</gene>
<proteinExistence type="predicted"/>
<comment type="caution">
    <text evidence="1">The sequence shown here is derived from an EMBL/GenBank/DDBJ whole genome shotgun (WGS) entry which is preliminary data.</text>
</comment>
<reference evidence="1" key="1">
    <citation type="submission" date="2020-08" db="EMBL/GenBank/DDBJ databases">
        <title>Multicomponent nature underlies the extraordinary mechanical properties of spider dragline silk.</title>
        <authorList>
            <person name="Kono N."/>
            <person name="Nakamura H."/>
            <person name="Mori M."/>
            <person name="Yoshida Y."/>
            <person name="Ohtoshi R."/>
            <person name="Malay A.D."/>
            <person name="Moran D.A.P."/>
            <person name="Tomita M."/>
            <person name="Numata K."/>
            <person name="Arakawa K."/>
        </authorList>
    </citation>
    <scope>NUCLEOTIDE SEQUENCE</scope>
</reference>
<dbReference type="AlphaFoldDB" id="A0A8X6W6Q3"/>
<keyword evidence="2" id="KW-1185">Reference proteome</keyword>
<dbReference type="EMBL" id="BMAU01021387">
    <property type="protein sequence ID" value="GFY29318.1"/>
    <property type="molecule type" value="Genomic_DNA"/>
</dbReference>
<dbReference type="Proteomes" id="UP000887159">
    <property type="component" value="Unassembled WGS sequence"/>
</dbReference>
<protein>
    <submittedName>
        <fullName evidence="1">Uncharacterized protein</fullName>
    </submittedName>
</protein>
<sequence length="105" mass="12099">MLLLNFHAISGRIKDILLLSVDILYNQHDLTATNKICNSLEDIIENTWLSLVESWVQVLMPQKTRSAKASMYIDSVGAHSFFWPWCESFESAGYPFRYKRISGIN</sequence>
<evidence type="ECO:0000313" key="2">
    <source>
        <dbReference type="Proteomes" id="UP000887159"/>
    </source>
</evidence>
<name>A0A8X6W6Q3_TRICX</name>
<organism evidence="1 2">
    <name type="scientific">Trichonephila clavipes</name>
    <name type="common">Golden silk orbweaver</name>
    <name type="synonym">Nephila clavipes</name>
    <dbReference type="NCBI Taxonomy" id="2585209"/>
    <lineage>
        <taxon>Eukaryota</taxon>
        <taxon>Metazoa</taxon>
        <taxon>Ecdysozoa</taxon>
        <taxon>Arthropoda</taxon>
        <taxon>Chelicerata</taxon>
        <taxon>Arachnida</taxon>
        <taxon>Araneae</taxon>
        <taxon>Araneomorphae</taxon>
        <taxon>Entelegynae</taxon>
        <taxon>Araneoidea</taxon>
        <taxon>Nephilidae</taxon>
        <taxon>Trichonephila</taxon>
    </lineage>
</organism>
<evidence type="ECO:0000313" key="1">
    <source>
        <dbReference type="EMBL" id="GFY29318.1"/>
    </source>
</evidence>
<accession>A0A8X6W6Q3</accession>